<dbReference type="EMBL" id="FQZA01000014">
    <property type="protein sequence ID" value="SHJ67566.1"/>
    <property type="molecule type" value="Genomic_DNA"/>
</dbReference>
<dbReference type="GO" id="GO:0000287">
    <property type="term" value="F:magnesium ion binding"/>
    <property type="evidence" value="ECO:0007669"/>
    <property type="project" value="InterPro"/>
</dbReference>
<name>A0A1M6L8N8_9RHOB</name>
<dbReference type="GO" id="GO:0009099">
    <property type="term" value="P:L-valine biosynthetic process"/>
    <property type="evidence" value="ECO:0007669"/>
    <property type="project" value="TreeGrafter"/>
</dbReference>
<dbReference type="GO" id="GO:0009097">
    <property type="term" value="P:isoleucine biosynthetic process"/>
    <property type="evidence" value="ECO:0007669"/>
    <property type="project" value="TreeGrafter"/>
</dbReference>
<dbReference type="PANTHER" id="PTHR18968:SF129">
    <property type="entry name" value="ACETOLACTATE SYNTHASE"/>
    <property type="match status" value="1"/>
</dbReference>
<evidence type="ECO:0000256" key="3">
    <source>
        <dbReference type="ARBA" id="ARBA00023052"/>
    </source>
</evidence>
<dbReference type="GO" id="GO:0003984">
    <property type="term" value="F:acetolactate synthase activity"/>
    <property type="evidence" value="ECO:0007669"/>
    <property type="project" value="TreeGrafter"/>
</dbReference>
<accession>A0A1M6L8N8</accession>
<dbReference type="FunFam" id="3.40.50.970:FF:000007">
    <property type="entry name" value="Acetolactate synthase"/>
    <property type="match status" value="1"/>
</dbReference>
<comment type="similarity">
    <text evidence="1 4">Belongs to the TPP enzyme family.</text>
</comment>
<dbReference type="PROSITE" id="PS00187">
    <property type="entry name" value="TPP_ENZYMES"/>
    <property type="match status" value="1"/>
</dbReference>
<gene>
    <name evidence="8" type="ORF">SAMN04488012_11479</name>
</gene>
<dbReference type="Pfam" id="PF00205">
    <property type="entry name" value="TPP_enzyme_M"/>
    <property type="match status" value="1"/>
</dbReference>
<evidence type="ECO:0000259" key="6">
    <source>
        <dbReference type="Pfam" id="PF02775"/>
    </source>
</evidence>
<dbReference type="AlphaFoldDB" id="A0A1M6L8N8"/>
<dbReference type="Pfam" id="PF02776">
    <property type="entry name" value="TPP_enzyme_N"/>
    <property type="match status" value="1"/>
</dbReference>
<dbReference type="InterPro" id="IPR000399">
    <property type="entry name" value="TPP-bd_CS"/>
</dbReference>
<evidence type="ECO:0000259" key="7">
    <source>
        <dbReference type="Pfam" id="PF02776"/>
    </source>
</evidence>
<proteinExistence type="inferred from homology"/>
<dbReference type="InterPro" id="IPR045229">
    <property type="entry name" value="TPP_enz"/>
</dbReference>
<feature type="domain" description="Thiamine pyrophosphate enzyme N-terminal TPP-binding" evidence="7">
    <location>
        <begin position="8"/>
        <end position="120"/>
    </location>
</feature>
<organism evidence="8 9">
    <name type="scientific">Palleronia salina</name>
    <dbReference type="NCBI Taxonomy" id="313368"/>
    <lineage>
        <taxon>Bacteria</taxon>
        <taxon>Pseudomonadati</taxon>
        <taxon>Pseudomonadota</taxon>
        <taxon>Alphaproteobacteria</taxon>
        <taxon>Rhodobacterales</taxon>
        <taxon>Roseobacteraceae</taxon>
        <taxon>Palleronia</taxon>
    </lineage>
</organism>
<protein>
    <submittedName>
        <fullName evidence="8">Acetolactate synthase-1/2/3 large subunit</fullName>
    </submittedName>
</protein>
<reference evidence="8 9" key="1">
    <citation type="submission" date="2016-11" db="EMBL/GenBank/DDBJ databases">
        <authorList>
            <person name="Jaros S."/>
            <person name="Januszkiewicz K."/>
            <person name="Wedrychowicz H."/>
        </authorList>
    </citation>
    <scope>NUCLEOTIDE SEQUENCE [LARGE SCALE GENOMIC DNA]</scope>
    <source>
        <strain evidence="8 9">DSM 26892</strain>
    </source>
</reference>
<evidence type="ECO:0000256" key="1">
    <source>
        <dbReference type="ARBA" id="ARBA00007812"/>
    </source>
</evidence>
<evidence type="ECO:0000313" key="9">
    <source>
        <dbReference type="Proteomes" id="UP000184040"/>
    </source>
</evidence>
<dbReference type="SUPFAM" id="SSF52467">
    <property type="entry name" value="DHS-like NAD/FAD-binding domain"/>
    <property type="match status" value="1"/>
</dbReference>
<keyword evidence="3 4" id="KW-0786">Thiamine pyrophosphate</keyword>
<keyword evidence="2" id="KW-0808">Transferase</keyword>
<dbReference type="CDD" id="cd07035">
    <property type="entry name" value="TPP_PYR_POX_like"/>
    <property type="match status" value="1"/>
</dbReference>
<dbReference type="Gene3D" id="3.40.50.970">
    <property type="match status" value="2"/>
</dbReference>
<evidence type="ECO:0000256" key="4">
    <source>
        <dbReference type="RuleBase" id="RU362132"/>
    </source>
</evidence>
<dbReference type="Pfam" id="PF02775">
    <property type="entry name" value="TPP_enzyme_C"/>
    <property type="match status" value="1"/>
</dbReference>
<dbReference type="InterPro" id="IPR029035">
    <property type="entry name" value="DHS-like_NAD/FAD-binding_dom"/>
</dbReference>
<feature type="domain" description="Thiamine pyrophosphate enzyme central" evidence="5">
    <location>
        <begin position="191"/>
        <end position="328"/>
    </location>
</feature>
<dbReference type="GO" id="GO:0030976">
    <property type="term" value="F:thiamine pyrophosphate binding"/>
    <property type="evidence" value="ECO:0007669"/>
    <property type="project" value="InterPro"/>
</dbReference>
<feature type="domain" description="Thiamine pyrophosphate enzyme TPP-binding" evidence="6">
    <location>
        <begin position="382"/>
        <end position="527"/>
    </location>
</feature>
<dbReference type="InterPro" id="IPR011766">
    <property type="entry name" value="TPP_enzyme_TPP-bd"/>
</dbReference>
<evidence type="ECO:0000256" key="2">
    <source>
        <dbReference type="ARBA" id="ARBA00022679"/>
    </source>
</evidence>
<evidence type="ECO:0000313" key="8">
    <source>
        <dbReference type="EMBL" id="SHJ67566.1"/>
    </source>
</evidence>
<evidence type="ECO:0000259" key="5">
    <source>
        <dbReference type="Pfam" id="PF00205"/>
    </source>
</evidence>
<dbReference type="InterPro" id="IPR029061">
    <property type="entry name" value="THDP-binding"/>
</dbReference>
<dbReference type="InterPro" id="IPR012000">
    <property type="entry name" value="Thiamin_PyroP_enz_cen_dom"/>
</dbReference>
<dbReference type="Gene3D" id="3.40.50.1220">
    <property type="entry name" value="TPP-binding domain"/>
    <property type="match status" value="1"/>
</dbReference>
<keyword evidence="9" id="KW-1185">Reference proteome</keyword>
<dbReference type="InterPro" id="IPR012001">
    <property type="entry name" value="Thiamin_PyroP_enz_TPP-bd_dom"/>
</dbReference>
<dbReference type="GO" id="GO:0050660">
    <property type="term" value="F:flavin adenine dinucleotide binding"/>
    <property type="evidence" value="ECO:0007669"/>
    <property type="project" value="TreeGrafter"/>
</dbReference>
<dbReference type="SUPFAM" id="SSF52518">
    <property type="entry name" value="Thiamin diphosphate-binding fold (THDP-binding)"/>
    <property type="match status" value="2"/>
</dbReference>
<dbReference type="STRING" id="313368.SAMN04488012_11479"/>
<dbReference type="Proteomes" id="UP000184040">
    <property type="component" value="Unassembled WGS sequence"/>
</dbReference>
<sequence length="539" mass="56006">MTPHDPPRAADALAQRLAEAGCRRAFGMPGGEVLTILDALKGAGIDFHLIAHENAGGFMAEGGHHMDGAPGVLVATVGPGALNAVNTVANAWQERVPLIVLTGCVDADAAETYTHQVLDHRAVFAPVTKATFTLSAAEADTIADKAVAAATEGRPGPVLIDVPIAVADAPAGPARRRRVPAGPVAPAGPDLDRARAMLDAAERPIIVAGLDLLNDGAADDLARAATRLGWPVVTSYKAKGVLSEHNALSLGGAGLSPRADKVLVPLLQSADTILLAGYDPIEMRPGWREIWDPARQNVVEIAAAPNDHYMHQATLSFTCDTGAGLRALTDGLAARPVWADGAIEAARAALDRAFPEDEDWGPAAVIAECRAALPPGTIATVDSGAHRILLSQMWRCEAPRRLLQSSGLCTMVCALPLAMGAKIAAPERTVVAFTGDGGLLMGAGELATLAETGLPVIVVVFVDASLALIELKQRQRQLANSGVDFARHDFVAVARAFGGAGHRVDSRAALRAALAEARTHDGFTLIAADIERGAYDGRI</sequence>
<dbReference type="GO" id="GO:0005948">
    <property type="term" value="C:acetolactate synthase complex"/>
    <property type="evidence" value="ECO:0007669"/>
    <property type="project" value="TreeGrafter"/>
</dbReference>
<dbReference type="PANTHER" id="PTHR18968">
    <property type="entry name" value="THIAMINE PYROPHOSPHATE ENZYMES"/>
    <property type="match status" value="1"/>
</dbReference>
<dbReference type="RefSeq" id="WP_073129759.1">
    <property type="nucleotide sequence ID" value="NZ_FQZA01000014.1"/>
</dbReference>